<gene>
    <name evidence="2" type="ORF">Acr_10g0007720</name>
</gene>
<keyword evidence="3" id="KW-1185">Reference proteome</keyword>
<evidence type="ECO:0000313" key="3">
    <source>
        <dbReference type="Proteomes" id="UP000585474"/>
    </source>
</evidence>
<comment type="caution">
    <text evidence="2">The sequence shown here is derived from an EMBL/GenBank/DDBJ whole genome shotgun (WGS) entry which is preliminary data.</text>
</comment>
<organism evidence="2 3">
    <name type="scientific">Actinidia rufa</name>
    <dbReference type="NCBI Taxonomy" id="165716"/>
    <lineage>
        <taxon>Eukaryota</taxon>
        <taxon>Viridiplantae</taxon>
        <taxon>Streptophyta</taxon>
        <taxon>Embryophyta</taxon>
        <taxon>Tracheophyta</taxon>
        <taxon>Spermatophyta</taxon>
        <taxon>Magnoliopsida</taxon>
        <taxon>eudicotyledons</taxon>
        <taxon>Gunneridae</taxon>
        <taxon>Pentapetalae</taxon>
        <taxon>asterids</taxon>
        <taxon>Ericales</taxon>
        <taxon>Actinidiaceae</taxon>
        <taxon>Actinidia</taxon>
    </lineage>
</organism>
<reference evidence="2 3" key="1">
    <citation type="submission" date="2019-07" db="EMBL/GenBank/DDBJ databases">
        <title>De Novo Assembly of kiwifruit Actinidia rufa.</title>
        <authorList>
            <person name="Sugita-Konishi S."/>
            <person name="Sato K."/>
            <person name="Mori E."/>
            <person name="Abe Y."/>
            <person name="Kisaki G."/>
            <person name="Hamano K."/>
            <person name="Suezawa K."/>
            <person name="Otani M."/>
            <person name="Fukuda T."/>
            <person name="Manabe T."/>
            <person name="Gomi K."/>
            <person name="Tabuchi M."/>
            <person name="Akimitsu K."/>
            <person name="Kataoka I."/>
        </authorList>
    </citation>
    <scope>NUCLEOTIDE SEQUENCE [LARGE SCALE GENOMIC DNA]</scope>
    <source>
        <strain evidence="3">cv. Fuchu</strain>
    </source>
</reference>
<feature type="region of interest" description="Disordered" evidence="1">
    <location>
        <begin position="1"/>
        <end position="33"/>
    </location>
</feature>
<name>A0A7J0FBW7_9ERIC</name>
<dbReference type="AlphaFoldDB" id="A0A7J0FBW7"/>
<evidence type="ECO:0000313" key="2">
    <source>
        <dbReference type="EMBL" id="GFY95387.1"/>
    </source>
</evidence>
<feature type="compositionally biased region" description="Basic and acidic residues" evidence="1">
    <location>
        <begin position="22"/>
        <end position="33"/>
    </location>
</feature>
<accession>A0A7J0FBW7</accession>
<dbReference type="EMBL" id="BJWL01000010">
    <property type="protein sequence ID" value="GFY95387.1"/>
    <property type="molecule type" value="Genomic_DNA"/>
</dbReference>
<evidence type="ECO:0000256" key="1">
    <source>
        <dbReference type="SAM" id="MobiDB-lite"/>
    </source>
</evidence>
<protein>
    <submittedName>
        <fullName evidence="2">Uncharacterized protein</fullName>
    </submittedName>
</protein>
<sequence length="87" mass="9517">MARLLTPPSHHPWPIGAPARPVEGHRAKRKPFEVKSTLIGVDRASSGSKWGADHGVEEGLECAGGWNRCRSGCRDLEYRKGPMAGER</sequence>
<dbReference type="Proteomes" id="UP000585474">
    <property type="component" value="Unassembled WGS sequence"/>
</dbReference>
<proteinExistence type="predicted"/>